<name>A0ABP7GLK1_9FLAO</name>
<evidence type="ECO:0000259" key="3">
    <source>
        <dbReference type="PROSITE" id="PS51186"/>
    </source>
</evidence>
<evidence type="ECO:0000256" key="1">
    <source>
        <dbReference type="ARBA" id="ARBA00022679"/>
    </source>
</evidence>
<reference evidence="5" key="1">
    <citation type="journal article" date="2019" name="Int. J. Syst. Evol. Microbiol.">
        <title>The Global Catalogue of Microorganisms (GCM) 10K type strain sequencing project: providing services to taxonomists for standard genome sequencing and annotation.</title>
        <authorList>
            <consortium name="The Broad Institute Genomics Platform"/>
            <consortium name="The Broad Institute Genome Sequencing Center for Infectious Disease"/>
            <person name="Wu L."/>
            <person name="Ma J."/>
        </authorList>
    </citation>
    <scope>NUCLEOTIDE SEQUENCE [LARGE SCALE GENOMIC DNA]</scope>
    <source>
        <strain evidence="5">JCM 17337</strain>
    </source>
</reference>
<dbReference type="PANTHER" id="PTHR42919:SF8">
    <property type="entry name" value="N-ALPHA-ACETYLTRANSFERASE 50"/>
    <property type="match status" value="1"/>
</dbReference>
<evidence type="ECO:0000256" key="2">
    <source>
        <dbReference type="ARBA" id="ARBA00023315"/>
    </source>
</evidence>
<keyword evidence="1" id="KW-0808">Transferase</keyword>
<comment type="caution">
    <text evidence="4">The sequence shown here is derived from an EMBL/GenBank/DDBJ whole genome shotgun (WGS) entry which is preliminary data.</text>
</comment>
<dbReference type="PANTHER" id="PTHR42919">
    <property type="entry name" value="N-ALPHA-ACETYLTRANSFERASE"/>
    <property type="match status" value="1"/>
</dbReference>
<evidence type="ECO:0000313" key="4">
    <source>
        <dbReference type="EMBL" id="GAA3768037.1"/>
    </source>
</evidence>
<protein>
    <submittedName>
        <fullName evidence="4">GNAT family N-acetyltransferase</fullName>
    </submittedName>
</protein>
<organism evidence="4 5">
    <name type="scientific">Flavobacterium ginsengiterrae</name>
    <dbReference type="NCBI Taxonomy" id="871695"/>
    <lineage>
        <taxon>Bacteria</taxon>
        <taxon>Pseudomonadati</taxon>
        <taxon>Bacteroidota</taxon>
        <taxon>Flavobacteriia</taxon>
        <taxon>Flavobacteriales</taxon>
        <taxon>Flavobacteriaceae</taxon>
        <taxon>Flavobacterium</taxon>
    </lineage>
</organism>
<dbReference type="Pfam" id="PF00583">
    <property type="entry name" value="Acetyltransf_1"/>
    <property type="match status" value="1"/>
</dbReference>
<sequence>MQITHLMKQKTGFNALINKIMNNLKINKAQISDAAKIQTIGRITFSETFSDVNSEENMVKYLEESFALEKLMAELSNPSSFFYLAEMEGKVIGYLKLNTGNAQTEKQENNALEIERIYVLKEFHGKKVAQTLYDQALKTALEINAQYIWLGVWEKNFRAVSFYTKNGFEQFDTHIFKLGDDEQTDLMMKKVLAHE</sequence>
<dbReference type="InterPro" id="IPR000182">
    <property type="entry name" value="GNAT_dom"/>
</dbReference>
<accession>A0ABP7GLK1</accession>
<dbReference type="Proteomes" id="UP001500748">
    <property type="component" value="Unassembled WGS sequence"/>
</dbReference>
<gene>
    <name evidence="4" type="ORF">GCM10022423_21290</name>
</gene>
<dbReference type="InterPro" id="IPR016181">
    <property type="entry name" value="Acyl_CoA_acyltransferase"/>
</dbReference>
<keyword evidence="5" id="KW-1185">Reference proteome</keyword>
<dbReference type="CDD" id="cd04301">
    <property type="entry name" value="NAT_SF"/>
    <property type="match status" value="1"/>
</dbReference>
<dbReference type="InterPro" id="IPR051556">
    <property type="entry name" value="N-term/lysine_N-AcTrnsfr"/>
</dbReference>
<dbReference type="SUPFAM" id="SSF55729">
    <property type="entry name" value="Acyl-CoA N-acyltransferases (Nat)"/>
    <property type="match status" value="1"/>
</dbReference>
<dbReference type="Gene3D" id="3.40.630.30">
    <property type="match status" value="1"/>
</dbReference>
<dbReference type="EMBL" id="BAABDU010000004">
    <property type="protein sequence ID" value="GAA3768037.1"/>
    <property type="molecule type" value="Genomic_DNA"/>
</dbReference>
<feature type="domain" description="N-acetyltransferase" evidence="3">
    <location>
        <begin position="43"/>
        <end position="193"/>
    </location>
</feature>
<evidence type="ECO:0000313" key="5">
    <source>
        <dbReference type="Proteomes" id="UP001500748"/>
    </source>
</evidence>
<keyword evidence="2" id="KW-0012">Acyltransferase</keyword>
<dbReference type="PROSITE" id="PS51186">
    <property type="entry name" value="GNAT"/>
    <property type="match status" value="1"/>
</dbReference>
<proteinExistence type="predicted"/>